<reference evidence="1 2" key="1">
    <citation type="journal article" date="2016" name="Nat. Commun.">
        <title>Thousands of microbial genomes shed light on interconnected biogeochemical processes in an aquifer system.</title>
        <authorList>
            <person name="Anantharaman K."/>
            <person name="Brown C.T."/>
            <person name="Hug L.A."/>
            <person name="Sharon I."/>
            <person name="Castelle C.J."/>
            <person name="Probst A.J."/>
            <person name="Thomas B.C."/>
            <person name="Singh A."/>
            <person name="Wilkins M.J."/>
            <person name="Karaoz U."/>
            <person name="Brodie E.L."/>
            <person name="Williams K.H."/>
            <person name="Hubbard S.S."/>
            <person name="Banfield J.F."/>
        </authorList>
    </citation>
    <scope>NUCLEOTIDE SEQUENCE [LARGE SCALE GENOMIC DNA]</scope>
</reference>
<dbReference type="InterPro" id="IPR025101">
    <property type="entry name" value="DUF4012"/>
</dbReference>
<evidence type="ECO:0000313" key="1">
    <source>
        <dbReference type="EMBL" id="OGY15629.1"/>
    </source>
</evidence>
<sequence>MKQIAIGLLVAGVTLGIVGWKIVANLKAIEDRVWRGERRGKIAIPILAKLLAEGEHKEYLVLLQNNMELRPTGGFLGSYARVSFTDGYLETIKVEDIYVPDGQLPGYVEPPAPIKQYLNSNGWLLRDSNWDPDFSQAAPIIEWFFEQGKEPEAEGVVAVNLFVAQDLMRAVGPVYLADYQETVTAENLFAKTQAHSEVGFFPGSTQKRDWLSLVAKQLFEKIKAADWRTQIKVVGAVRDSLRRKHILVWMKDAAIAQAMRRFNWDGKLVIGEGDYLMIVEANLGVNKTNCCLERKINQQVTLTPDGQLREELTINYKNNNPVKPAPPKFWGGGYKNYLRVYLPKTAQLGSVVINQIPLQLTEVGQEIRDDFFVVGFLVEVGGGESGEVKINYSQSVPPADRVYRLKVQKQSGTNDDPYSFTFHSPTCPTQQLDRNLDEDFTWEAPLKCK</sequence>
<comment type="caution">
    <text evidence="1">The sequence shown here is derived from an EMBL/GenBank/DDBJ whole genome shotgun (WGS) entry which is preliminary data.</text>
</comment>
<dbReference type="Pfam" id="PF13196">
    <property type="entry name" value="DUF4012"/>
    <property type="match status" value="1"/>
</dbReference>
<name>A0A1G1VJP9_9BACT</name>
<dbReference type="STRING" id="1797589.A2784_04415"/>
<evidence type="ECO:0000313" key="2">
    <source>
        <dbReference type="Proteomes" id="UP000177324"/>
    </source>
</evidence>
<protein>
    <recommendedName>
        <fullName evidence="3">DUF4012 domain-containing protein</fullName>
    </recommendedName>
</protein>
<accession>A0A1G1VJP9</accession>
<organism evidence="1 2">
    <name type="scientific">Candidatus Chisholmbacteria bacterium RIFCSPHIGHO2_01_FULL_48_12</name>
    <dbReference type="NCBI Taxonomy" id="1797589"/>
    <lineage>
        <taxon>Bacteria</taxon>
        <taxon>Candidatus Chisholmiibacteriota</taxon>
    </lineage>
</organism>
<dbReference type="Proteomes" id="UP000177324">
    <property type="component" value="Unassembled WGS sequence"/>
</dbReference>
<proteinExistence type="predicted"/>
<dbReference type="AlphaFoldDB" id="A0A1G1VJP9"/>
<evidence type="ECO:0008006" key="3">
    <source>
        <dbReference type="Google" id="ProtNLM"/>
    </source>
</evidence>
<gene>
    <name evidence="1" type="ORF">A2784_04415</name>
</gene>
<dbReference type="EMBL" id="MHCH01000062">
    <property type="protein sequence ID" value="OGY15629.1"/>
    <property type="molecule type" value="Genomic_DNA"/>
</dbReference>